<evidence type="ECO:0000256" key="1">
    <source>
        <dbReference type="SAM" id="MobiDB-lite"/>
    </source>
</evidence>
<dbReference type="Proteomes" id="UP001232245">
    <property type="component" value="Unassembled WGS sequence"/>
</dbReference>
<feature type="region of interest" description="Disordered" evidence="1">
    <location>
        <begin position="1"/>
        <end position="51"/>
    </location>
</feature>
<sequence>MSNQGMQNKEQTYKQIEKQQGKNDIELGNDFQIGNSEHQSQKKSGKQANKK</sequence>
<feature type="compositionally biased region" description="Basic residues" evidence="1">
    <location>
        <begin position="41"/>
        <end position="51"/>
    </location>
</feature>
<dbReference type="RefSeq" id="WP_170944351.1">
    <property type="nucleotide sequence ID" value="NZ_CADEPK010000030.1"/>
</dbReference>
<feature type="compositionally biased region" description="Polar residues" evidence="1">
    <location>
        <begin position="1"/>
        <end position="10"/>
    </location>
</feature>
<comment type="caution">
    <text evidence="2">The sequence shown here is derived from an EMBL/GenBank/DDBJ whole genome shotgun (WGS) entry which is preliminary data.</text>
</comment>
<reference evidence="2 3" key="1">
    <citation type="submission" date="2023-07" db="EMBL/GenBank/DDBJ databases">
        <title>Genomic Encyclopedia of Type Strains, Phase IV (KMG-IV): sequencing the most valuable type-strain genomes for metagenomic binning, comparative biology and taxonomic classification.</title>
        <authorList>
            <person name="Goeker M."/>
        </authorList>
    </citation>
    <scope>NUCLEOTIDE SEQUENCE [LARGE SCALE GENOMIC DNA]</scope>
    <source>
        <strain evidence="2 3">DSM 17723</strain>
    </source>
</reference>
<dbReference type="EMBL" id="JAUSTZ010000005">
    <property type="protein sequence ID" value="MDQ0226482.1"/>
    <property type="molecule type" value="Genomic_DNA"/>
</dbReference>
<proteinExistence type="predicted"/>
<evidence type="ECO:0008006" key="4">
    <source>
        <dbReference type="Google" id="ProtNLM"/>
    </source>
</evidence>
<evidence type="ECO:0000313" key="2">
    <source>
        <dbReference type="EMBL" id="MDQ0226482.1"/>
    </source>
</evidence>
<keyword evidence="3" id="KW-1185">Reference proteome</keyword>
<organism evidence="2 3">
    <name type="scientific">Metabacillus niabensis</name>
    <dbReference type="NCBI Taxonomy" id="324854"/>
    <lineage>
        <taxon>Bacteria</taxon>
        <taxon>Bacillati</taxon>
        <taxon>Bacillota</taxon>
        <taxon>Bacilli</taxon>
        <taxon>Bacillales</taxon>
        <taxon>Bacillaceae</taxon>
        <taxon>Metabacillus</taxon>
    </lineage>
</organism>
<evidence type="ECO:0000313" key="3">
    <source>
        <dbReference type="Proteomes" id="UP001232245"/>
    </source>
</evidence>
<name>A0ABT9Z2K5_9BACI</name>
<protein>
    <recommendedName>
        <fullName evidence="4">Biofilm-forming protein</fullName>
    </recommendedName>
</protein>
<accession>A0ABT9Z2K5</accession>
<gene>
    <name evidence="2" type="ORF">J2S02_002827</name>
</gene>
<feature type="compositionally biased region" description="Basic and acidic residues" evidence="1">
    <location>
        <begin position="11"/>
        <end position="25"/>
    </location>
</feature>